<comment type="caution">
    <text evidence="2">The sequence shown here is derived from an EMBL/GenBank/DDBJ whole genome shotgun (WGS) entry which is preliminary data.</text>
</comment>
<sequence length="186" mass="21579">MPAEAPGLNGIGKFQYHSGIYTEEAGVMKALFLELREFPQNIHSRCRPRQPNVLHLFAMDNVTEEIKRSLVTRSPAGQNFEARRGRPGWVVNGDRPFQICAAGWVWQEAYNGPITFYHVEDGQSFEFHQYGPDSPVRFWSYSDNVWLTAAPSTGSWQHNTYTDWIHDFLRQLQDGEDEDYDEDQEY</sequence>
<reference evidence="2" key="1">
    <citation type="submission" date="2021-02" db="EMBL/GenBank/DDBJ databases">
        <authorList>
            <person name="Dougan E. K."/>
            <person name="Rhodes N."/>
            <person name="Thang M."/>
            <person name="Chan C."/>
        </authorList>
    </citation>
    <scope>NUCLEOTIDE SEQUENCE</scope>
</reference>
<dbReference type="EMBL" id="CAJNDS010001935">
    <property type="protein sequence ID" value="CAE7289790.1"/>
    <property type="molecule type" value="Genomic_DNA"/>
</dbReference>
<evidence type="ECO:0000313" key="2">
    <source>
        <dbReference type="EMBL" id="CAE7289790.1"/>
    </source>
</evidence>
<dbReference type="Proteomes" id="UP000604046">
    <property type="component" value="Unassembled WGS sequence"/>
</dbReference>
<dbReference type="EMBL" id="CAJNDS010000957">
    <property type="protein sequence ID" value="CAE7241931.1"/>
    <property type="molecule type" value="Genomic_DNA"/>
</dbReference>
<name>A0A812N5A6_9DINO</name>
<protein>
    <submittedName>
        <fullName evidence="2">Uncharacterized protein</fullName>
    </submittedName>
</protein>
<evidence type="ECO:0000313" key="1">
    <source>
        <dbReference type="EMBL" id="CAE7241931.1"/>
    </source>
</evidence>
<dbReference type="AlphaFoldDB" id="A0A812N5A6"/>
<accession>A0A812N5A6</accession>
<evidence type="ECO:0000313" key="3">
    <source>
        <dbReference type="Proteomes" id="UP000604046"/>
    </source>
</evidence>
<keyword evidence="3" id="KW-1185">Reference proteome</keyword>
<gene>
    <name evidence="1" type="ORF">SNAT2548_LOCUS11015</name>
    <name evidence="2" type="ORF">SNAT2548_LOCUS15288</name>
</gene>
<organism evidence="2 3">
    <name type="scientific">Symbiodinium natans</name>
    <dbReference type="NCBI Taxonomy" id="878477"/>
    <lineage>
        <taxon>Eukaryota</taxon>
        <taxon>Sar</taxon>
        <taxon>Alveolata</taxon>
        <taxon>Dinophyceae</taxon>
        <taxon>Suessiales</taxon>
        <taxon>Symbiodiniaceae</taxon>
        <taxon>Symbiodinium</taxon>
    </lineage>
</organism>
<proteinExistence type="predicted"/>